<dbReference type="AlphaFoldDB" id="A0A150LFG9"/>
<dbReference type="PATRIC" id="fig|46224.3.peg.227"/>
<sequence length="42" mass="5081">MKNFYRKFGNKHILEMIRKEIGLSWELKICRGKSIYSIYQSA</sequence>
<comment type="caution">
    <text evidence="1">The sequence shown here is derived from an EMBL/GenBank/DDBJ whole genome shotgun (WGS) entry which is preliminary data.</text>
</comment>
<reference evidence="1 2" key="1">
    <citation type="submission" date="2016-01" db="EMBL/GenBank/DDBJ databases">
        <title>Genome Sequences of Twelve Sporeforming Bacillus Species Isolated from Foods.</title>
        <authorList>
            <person name="Berendsen E.M."/>
            <person name="Wells-Bennik M.H."/>
            <person name="Krawcyk A.O."/>
            <person name="De Jong A."/>
            <person name="Holsappel S."/>
            <person name="Eijlander R.T."/>
            <person name="Kuipers O.P."/>
        </authorList>
    </citation>
    <scope>NUCLEOTIDE SEQUENCE [LARGE SCALE GENOMIC DNA]</scope>
    <source>
        <strain evidence="1 2">B4102</strain>
    </source>
</reference>
<gene>
    <name evidence="1" type="ORF">B4102_2274</name>
</gene>
<dbReference type="STRING" id="46224.B4102_2274"/>
<proteinExistence type="predicted"/>
<evidence type="ECO:0000313" key="2">
    <source>
        <dbReference type="Proteomes" id="UP000075666"/>
    </source>
</evidence>
<keyword evidence="2" id="KW-1185">Reference proteome</keyword>
<accession>A0A150LFG9</accession>
<dbReference type="EMBL" id="LQYN01000009">
    <property type="protein sequence ID" value="KYD11091.1"/>
    <property type="molecule type" value="Genomic_DNA"/>
</dbReference>
<name>A0A150LFG9_9BACI</name>
<organism evidence="1 2">
    <name type="scientific">Heyndrickxia sporothermodurans</name>
    <dbReference type="NCBI Taxonomy" id="46224"/>
    <lineage>
        <taxon>Bacteria</taxon>
        <taxon>Bacillati</taxon>
        <taxon>Bacillota</taxon>
        <taxon>Bacilli</taxon>
        <taxon>Bacillales</taxon>
        <taxon>Bacillaceae</taxon>
        <taxon>Heyndrickxia</taxon>
    </lineage>
</organism>
<protein>
    <submittedName>
        <fullName evidence="1">Uncharacterized protein</fullName>
    </submittedName>
</protein>
<evidence type="ECO:0000313" key="1">
    <source>
        <dbReference type="EMBL" id="KYD11091.1"/>
    </source>
</evidence>
<dbReference type="Proteomes" id="UP000075666">
    <property type="component" value="Unassembled WGS sequence"/>
</dbReference>